<feature type="transmembrane region" description="Helical" evidence="1">
    <location>
        <begin position="199"/>
        <end position="220"/>
    </location>
</feature>
<dbReference type="EMBL" id="BAABGR010000009">
    <property type="protein sequence ID" value="GAA4513662.1"/>
    <property type="molecule type" value="Genomic_DNA"/>
</dbReference>
<proteinExistence type="predicted"/>
<evidence type="ECO:0000256" key="1">
    <source>
        <dbReference type="SAM" id="Phobius"/>
    </source>
</evidence>
<evidence type="ECO:0000313" key="2">
    <source>
        <dbReference type="EMBL" id="GAA4513662.1"/>
    </source>
</evidence>
<keyword evidence="1" id="KW-1133">Transmembrane helix</keyword>
<accession>A0ABP8QZ01</accession>
<name>A0ABP8QZ01_9SPHI</name>
<keyword evidence="1" id="KW-0812">Transmembrane</keyword>
<sequence>MSLPICSAFYSIIFFTVSEDYIEYVYNQAENENAVKRYLEKQEDILNRLDSNLFFQEYSNLYISKARFENQRKNLKGALTYLFKSLHILQKNKVRQFTNFYLAFAQTYESHQEWDKASYYYELALENAESLGDLDASFSTAKFYSDFLLTNNLDREKAQSLIVRYAAVKDSLDRANKYAVDEIYKKLLKDKEADRILIIYKYGFALFTLLYILYYSLFFFRLRKLSPINFNLPKQSEKYEIRDNNSETDKNFDIKDLIEMAKNNNPEFLFVFGSIYPEVMSVFRELAPNMRNSEIYFLALCYLNFTPKEIAKCTNVTVRAVQVRKNRYRKNLIFLPIQILTYGFMI</sequence>
<organism evidence="2 3">
    <name type="scientific">Sphingobacterium thermophilum</name>
    <dbReference type="NCBI Taxonomy" id="768534"/>
    <lineage>
        <taxon>Bacteria</taxon>
        <taxon>Pseudomonadati</taxon>
        <taxon>Bacteroidota</taxon>
        <taxon>Sphingobacteriia</taxon>
        <taxon>Sphingobacteriales</taxon>
        <taxon>Sphingobacteriaceae</taxon>
        <taxon>Sphingobacterium</taxon>
    </lineage>
</organism>
<evidence type="ECO:0000313" key="3">
    <source>
        <dbReference type="Proteomes" id="UP001500394"/>
    </source>
</evidence>
<reference evidence="3" key="1">
    <citation type="journal article" date="2019" name="Int. J. Syst. Evol. Microbiol.">
        <title>The Global Catalogue of Microorganisms (GCM) 10K type strain sequencing project: providing services to taxonomists for standard genome sequencing and annotation.</title>
        <authorList>
            <consortium name="The Broad Institute Genomics Platform"/>
            <consortium name="The Broad Institute Genome Sequencing Center for Infectious Disease"/>
            <person name="Wu L."/>
            <person name="Ma J."/>
        </authorList>
    </citation>
    <scope>NUCLEOTIDE SEQUENCE [LARGE SCALE GENOMIC DNA]</scope>
    <source>
        <strain evidence="3">JCM 17858</strain>
    </source>
</reference>
<evidence type="ECO:0008006" key="4">
    <source>
        <dbReference type="Google" id="ProtNLM"/>
    </source>
</evidence>
<keyword evidence="1" id="KW-0472">Membrane</keyword>
<keyword evidence="3" id="KW-1185">Reference proteome</keyword>
<dbReference type="Proteomes" id="UP001500394">
    <property type="component" value="Unassembled WGS sequence"/>
</dbReference>
<gene>
    <name evidence="2" type="ORF">GCM10023173_09440</name>
</gene>
<protein>
    <recommendedName>
        <fullName evidence="4">HTH luxR-type domain-containing protein</fullName>
    </recommendedName>
</protein>
<comment type="caution">
    <text evidence="2">The sequence shown here is derived from an EMBL/GenBank/DDBJ whole genome shotgun (WGS) entry which is preliminary data.</text>
</comment>